<proteinExistence type="predicted"/>
<evidence type="ECO:0000256" key="1">
    <source>
        <dbReference type="SAM" id="MobiDB-lite"/>
    </source>
</evidence>
<protein>
    <submittedName>
        <fullName evidence="3">Uncharacterized protein</fullName>
    </submittedName>
</protein>
<sequence>MPKHTPQQRFLAWLPFLGLALVLHVGLLLWPVIREQPATPTETAVEITLVTPPAPVEPPPPEPEPEPAPDPEPEPVPEPEAIAATPPPDPVPEPRPDPVEVEDPRPPSATTIIDSIADTDLERADEGPRPIGRATESELVERMRRPLLAMVENDFDGVYLDGSSELLDRWQDDDGTYNVVIRGKDGKSYCGRQSPADPFRPWLQMPIMYHPCAGGGKRD</sequence>
<accession>A0A5N0TFB9</accession>
<feature type="compositionally biased region" description="Pro residues" evidence="1">
    <location>
        <begin position="52"/>
        <end position="62"/>
    </location>
</feature>
<feature type="compositionally biased region" description="Basic and acidic residues" evidence="1">
    <location>
        <begin position="92"/>
        <end position="105"/>
    </location>
</feature>
<feature type="compositionally biased region" description="Acidic residues" evidence="1">
    <location>
        <begin position="63"/>
        <end position="77"/>
    </location>
</feature>
<dbReference type="RefSeq" id="WP_150862869.1">
    <property type="nucleotide sequence ID" value="NZ_VYXP01000002.1"/>
</dbReference>
<dbReference type="AlphaFoldDB" id="A0A5N0TFB9"/>
<evidence type="ECO:0000256" key="2">
    <source>
        <dbReference type="SAM" id="Phobius"/>
    </source>
</evidence>
<name>A0A5N0TFB9_9GAMM</name>
<feature type="transmembrane region" description="Helical" evidence="2">
    <location>
        <begin position="12"/>
        <end position="33"/>
    </location>
</feature>
<dbReference type="EMBL" id="VYXP01000002">
    <property type="protein sequence ID" value="KAA9133311.1"/>
    <property type="molecule type" value="Genomic_DNA"/>
</dbReference>
<dbReference type="Proteomes" id="UP000325372">
    <property type="component" value="Unassembled WGS sequence"/>
</dbReference>
<gene>
    <name evidence="3" type="ORF">F3N42_02865</name>
</gene>
<evidence type="ECO:0000313" key="4">
    <source>
        <dbReference type="Proteomes" id="UP000325372"/>
    </source>
</evidence>
<keyword evidence="4" id="KW-1185">Reference proteome</keyword>
<comment type="caution">
    <text evidence="3">The sequence shown here is derived from an EMBL/GenBank/DDBJ whole genome shotgun (WGS) entry which is preliminary data.</text>
</comment>
<keyword evidence="2" id="KW-1133">Transmembrane helix</keyword>
<organism evidence="3 4">
    <name type="scientific">Marinihelvus fidelis</name>
    <dbReference type="NCBI Taxonomy" id="2613842"/>
    <lineage>
        <taxon>Bacteria</taxon>
        <taxon>Pseudomonadati</taxon>
        <taxon>Pseudomonadota</taxon>
        <taxon>Gammaproteobacteria</taxon>
        <taxon>Chromatiales</taxon>
        <taxon>Wenzhouxiangellaceae</taxon>
        <taxon>Marinihelvus</taxon>
    </lineage>
</organism>
<keyword evidence="2" id="KW-0472">Membrane</keyword>
<feature type="region of interest" description="Disordered" evidence="1">
    <location>
        <begin position="51"/>
        <end position="131"/>
    </location>
</feature>
<keyword evidence="2" id="KW-0812">Transmembrane</keyword>
<evidence type="ECO:0000313" key="3">
    <source>
        <dbReference type="EMBL" id="KAA9133311.1"/>
    </source>
</evidence>
<reference evidence="3 4" key="1">
    <citation type="submission" date="2019-09" db="EMBL/GenBank/DDBJ databases">
        <title>Wenzhouxiangella sp. Genome sequencing and assembly.</title>
        <authorList>
            <person name="Zhang R."/>
        </authorList>
    </citation>
    <scope>NUCLEOTIDE SEQUENCE [LARGE SCALE GENOMIC DNA]</scope>
    <source>
        <strain evidence="3 4">W260</strain>
    </source>
</reference>